<feature type="transmembrane region" description="Helical" evidence="7">
    <location>
        <begin position="182"/>
        <end position="202"/>
    </location>
</feature>
<feature type="transmembrane region" description="Helical" evidence="7">
    <location>
        <begin position="12"/>
        <end position="36"/>
    </location>
</feature>
<dbReference type="Gene3D" id="1.10.3720.10">
    <property type="entry name" value="MetI-like"/>
    <property type="match status" value="1"/>
</dbReference>
<evidence type="ECO:0000256" key="6">
    <source>
        <dbReference type="ARBA" id="ARBA00023136"/>
    </source>
</evidence>
<dbReference type="InterPro" id="IPR000515">
    <property type="entry name" value="MetI-like"/>
</dbReference>
<dbReference type="CDD" id="cd06261">
    <property type="entry name" value="TM_PBP2"/>
    <property type="match status" value="1"/>
</dbReference>
<dbReference type="Pfam" id="PF00528">
    <property type="entry name" value="BPD_transp_1"/>
    <property type="match status" value="1"/>
</dbReference>
<dbReference type="PANTHER" id="PTHR43163">
    <property type="entry name" value="DIPEPTIDE TRANSPORT SYSTEM PERMEASE PROTEIN DPPB-RELATED"/>
    <property type="match status" value="1"/>
</dbReference>
<sequence length="320" mass="35060">MYRRASMGRYVIRRLIQAIPVLLGATLLIFVIVFALPGDPIAALFGDKRPDAAVAEVLREQYHLNDPLLLQYWYYISGVLFRGDFGVNFADVPVSQIMAGKFQVTLNLALTALVMEALIGVGLGLWAALRRGKATDTMILASTLLLISVPTLVTGFVLQLILGVKLKQWTGADIFPVAGTFAGWRSYLLPGFVLAGTSIAYLTRLTRTSLAETLRADYIRTATAKGLPRRRVIGRHGLRNALIPLVTYLGADLGNLMGGAVITETIFNLPGIGNQLYTSVYLREQPVVVGIVTILVLIYILANLVVDLLYAVLDPRIRYE</sequence>
<evidence type="ECO:0000259" key="8">
    <source>
        <dbReference type="PROSITE" id="PS50928"/>
    </source>
</evidence>
<evidence type="ECO:0000256" key="5">
    <source>
        <dbReference type="ARBA" id="ARBA00022989"/>
    </source>
</evidence>
<keyword evidence="2 7" id="KW-0813">Transport</keyword>
<name>A0ABV5S6I7_9ACTN</name>
<comment type="caution">
    <text evidence="9">The sequence shown here is derived from an EMBL/GenBank/DDBJ whole genome shotgun (WGS) entry which is preliminary data.</text>
</comment>
<evidence type="ECO:0000256" key="7">
    <source>
        <dbReference type="RuleBase" id="RU363032"/>
    </source>
</evidence>
<feature type="transmembrane region" description="Helical" evidence="7">
    <location>
        <begin position="139"/>
        <end position="162"/>
    </location>
</feature>
<dbReference type="Proteomes" id="UP001589532">
    <property type="component" value="Unassembled WGS sequence"/>
</dbReference>
<evidence type="ECO:0000313" key="10">
    <source>
        <dbReference type="Proteomes" id="UP001589532"/>
    </source>
</evidence>
<dbReference type="PROSITE" id="PS50928">
    <property type="entry name" value="ABC_TM1"/>
    <property type="match status" value="1"/>
</dbReference>
<dbReference type="RefSeq" id="WP_378520921.1">
    <property type="nucleotide sequence ID" value="NZ_JBHMBW010000029.1"/>
</dbReference>
<keyword evidence="6 7" id="KW-0472">Membrane</keyword>
<dbReference type="InterPro" id="IPR045621">
    <property type="entry name" value="BPD_transp_1_N"/>
</dbReference>
<feature type="transmembrane region" description="Helical" evidence="7">
    <location>
        <begin position="287"/>
        <end position="313"/>
    </location>
</feature>
<evidence type="ECO:0000256" key="2">
    <source>
        <dbReference type="ARBA" id="ARBA00022448"/>
    </source>
</evidence>
<keyword evidence="4 7" id="KW-0812">Transmembrane</keyword>
<dbReference type="EMBL" id="JBHMBW010000029">
    <property type="protein sequence ID" value="MFB9627292.1"/>
    <property type="molecule type" value="Genomic_DNA"/>
</dbReference>
<keyword evidence="10" id="KW-1185">Reference proteome</keyword>
<feature type="transmembrane region" description="Helical" evidence="7">
    <location>
        <begin position="245"/>
        <end position="267"/>
    </location>
</feature>
<dbReference type="PANTHER" id="PTHR43163:SF7">
    <property type="entry name" value="DIPEPTIDE-TRANSPORT INTEGRAL MEMBRANE PROTEIN ABC TRANSPORTER DPPB-RELATED"/>
    <property type="match status" value="1"/>
</dbReference>
<accession>A0ABV5S6I7</accession>
<evidence type="ECO:0000256" key="1">
    <source>
        <dbReference type="ARBA" id="ARBA00004651"/>
    </source>
</evidence>
<gene>
    <name evidence="9" type="ORF">ACFFSA_29765</name>
</gene>
<comment type="similarity">
    <text evidence="7">Belongs to the binding-protein-dependent transport system permease family.</text>
</comment>
<feature type="domain" description="ABC transmembrane type-1" evidence="8">
    <location>
        <begin position="102"/>
        <end position="310"/>
    </location>
</feature>
<reference evidence="9 10" key="1">
    <citation type="submission" date="2024-09" db="EMBL/GenBank/DDBJ databases">
        <authorList>
            <person name="Sun Q."/>
            <person name="Mori K."/>
        </authorList>
    </citation>
    <scope>NUCLEOTIDE SEQUENCE [LARGE SCALE GENOMIC DNA]</scope>
    <source>
        <strain evidence="9 10">JCM 3143</strain>
    </source>
</reference>
<feature type="transmembrane region" description="Helical" evidence="7">
    <location>
        <begin position="108"/>
        <end position="127"/>
    </location>
</feature>
<organism evidence="9 10">
    <name type="scientific">Nonomuraea helvata</name>
    <dbReference type="NCBI Taxonomy" id="37484"/>
    <lineage>
        <taxon>Bacteria</taxon>
        <taxon>Bacillati</taxon>
        <taxon>Actinomycetota</taxon>
        <taxon>Actinomycetes</taxon>
        <taxon>Streptosporangiales</taxon>
        <taxon>Streptosporangiaceae</taxon>
        <taxon>Nonomuraea</taxon>
    </lineage>
</organism>
<dbReference type="InterPro" id="IPR035906">
    <property type="entry name" value="MetI-like_sf"/>
</dbReference>
<keyword evidence="3" id="KW-1003">Cell membrane</keyword>
<proteinExistence type="inferred from homology"/>
<dbReference type="Pfam" id="PF19300">
    <property type="entry name" value="BPD_transp_1_N"/>
    <property type="match status" value="1"/>
</dbReference>
<evidence type="ECO:0000256" key="4">
    <source>
        <dbReference type="ARBA" id="ARBA00022692"/>
    </source>
</evidence>
<evidence type="ECO:0000313" key="9">
    <source>
        <dbReference type="EMBL" id="MFB9627292.1"/>
    </source>
</evidence>
<comment type="subcellular location">
    <subcellularLocation>
        <location evidence="1 7">Cell membrane</location>
        <topology evidence="1 7">Multi-pass membrane protein</topology>
    </subcellularLocation>
</comment>
<evidence type="ECO:0000256" key="3">
    <source>
        <dbReference type="ARBA" id="ARBA00022475"/>
    </source>
</evidence>
<keyword evidence="5 7" id="KW-1133">Transmembrane helix</keyword>
<protein>
    <submittedName>
        <fullName evidence="9">ABC transporter permease</fullName>
    </submittedName>
</protein>
<dbReference type="SUPFAM" id="SSF161098">
    <property type="entry name" value="MetI-like"/>
    <property type="match status" value="1"/>
</dbReference>